<dbReference type="FunFam" id="3.30.300.10:FF:000003">
    <property type="entry name" value="S-adenosylmethionine synthase"/>
    <property type="match status" value="1"/>
</dbReference>
<sequence length="398" mass="44432">MSKTRFTSESVTEGHPDKVCDRISDAVLDAVLRQDPQGRVACETFVTVGMVLVGGEITTKAWVDLEQLVRSVLKDIGYINTESGLSASSCAIINVIGRQSPDIAQGVNVGGAGDQGMMIGYACRQTEELMPLPIVLAHRIAQRLAEVRKSGILPYLRPDGKSQVTVEYEDDKPVRVDSVVIAAQHDESILDRSGKRITRVAREEIIDKVARAVIPEHYIDRQTKFYVNETGRFVIGGPQSDTGMTGRKIIVDTYGGWVRHGGGAFSGKDPTKVDRSATYMARYIAKNLVAAGLCDEVEVRLAYVIGRADPLDISVETFGTHRIDRSKFASIIRDFFPLKPKEMINYLKLRNPIYQPTAAYGHFGRIPFLYKDRELKRELEFFTWEKTDLAKELSRFLK</sequence>
<feature type="domain" description="S-adenosylmethionine synthetase central" evidence="14">
    <location>
        <begin position="111"/>
        <end position="233"/>
    </location>
</feature>
<evidence type="ECO:0000256" key="10">
    <source>
        <dbReference type="HAMAP-Rule" id="MF_00086"/>
    </source>
</evidence>
<dbReference type="UniPathway" id="UPA00315">
    <property type="reaction ID" value="UER00080"/>
</dbReference>
<evidence type="ECO:0000256" key="9">
    <source>
        <dbReference type="ARBA" id="ARBA00022958"/>
    </source>
</evidence>
<dbReference type="InterPro" id="IPR002133">
    <property type="entry name" value="S-AdoMet_synthetase"/>
</dbReference>
<evidence type="ECO:0000256" key="11">
    <source>
        <dbReference type="RuleBase" id="RU000542"/>
    </source>
</evidence>
<dbReference type="Gene3D" id="3.30.300.10">
    <property type="match status" value="3"/>
</dbReference>
<keyword evidence="7 10" id="KW-0067">ATP-binding</keyword>
<evidence type="ECO:0000256" key="6">
    <source>
        <dbReference type="ARBA" id="ARBA00022741"/>
    </source>
</evidence>
<keyword evidence="3 10" id="KW-0554">One-carbon metabolism</keyword>
<keyword evidence="9 10" id="KW-0630">Potassium</keyword>
<dbReference type="InterPro" id="IPR022631">
    <property type="entry name" value="ADOMET_SYNTHASE_CS"/>
</dbReference>
<feature type="binding site" evidence="10">
    <location>
        <position position="241"/>
    </location>
    <ligand>
        <name>ATP</name>
        <dbReference type="ChEBI" id="CHEBI:30616"/>
        <note>ligand shared between two neighboring subunits</note>
    </ligand>
</feature>
<dbReference type="PANTHER" id="PTHR11964">
    <property type="entry name" value="S-ADENOSYLMETHIONINE SYNTHETASE"/>
    <property type="match status" value="1"/>
</dbReference>
<evidence type="ECO:0000256" key="8">
    <source>
        <dbReference type="ARBA" id="ARBA00022842"/>
    </source>
</evidence>
<comment type="cofactor">
    <cofactor evidence="10">
        <name>Mg(2+)</name>
        <dbReference type="ChEBI" id="CHEBI:18420"/>
    </cofactor>
    <text evidence="10">Binds 2 divalent ions per subunit.</text>
</comment>
<feature type="binding site" description="in other chain" evidence="10">
    <location>
        <position position="272"/>
    </location>
    <ligand>
        <name>L-methionine</name>
        <dbReference type="ChEBI" id="CHEBI:57844"/>
        <note>ligand shared between two neighboring subunits</note>
    </ligand>
</feature>
<evidence type="ECO:0000259" key="15">
    <source>
        <dbReference type="Pfam" id="PF02773"/>
    </source>
</evidence>
<dbReference type="GO" id="GO:0006556">
    <property type="term" value="P:S-adenosylmethionine biosynthetic process"/>
    <property type="evidence" value="ECO:0007669"/>
    <property type="project" value="UniProtKB-UniRule"/>
</dbReference>
<gene>
    <name evidence="10" type="primary">metK</name>
    <name evidence="16" type="ORF">ENX16_07245</name>
</gene>
<feature type="domain" description="S-adenosylmethionine synthetase N-terminal" evidence="13">
    <location>
        <begin position="5"/>
        <end position="101"/>
    </location>
</feature>
<dbReference type="GO" id="GO:0005737">
    <property type="term" value="C:cytoplasm"/>
    <property type="evidence" value="ECO:0007669"/>
    <property type="project" value="UniProtKB-SubCell"/>
</dbReference>
<dbReference type="Pfam" id="PF02773">
    <property type="entry name" value="S-AdoMet_synt_C"/>
    <property type="match status" value="1"/>
</dbReference>
<feature type="binding site" evidence="10">
    <location>
        <position position="268"/>
    </location>
    <ligand>
        <name>ATP</name>
        <dbReference type="ChEBI" id="CHEBI:30616"/>
        <note>ligand shared between two neighboring subunits</note>
    </ligand>
</feature>
<dbReference type="EC" id="2.5.1.6" evidence="10"/>
<keyword evidence="8 10" id="KW-0460">Magnesium</keyword>
<dbReference type="PROSITE" id="PS00376">
    <property type="entry name" value="ADOMET_SYNTHASE_1"/>
    <property type="match status" value="1"/>
</dbReference>
<feature type="region of interest" description="Flexible loop" evidence="10">
    <location>
        <begin position="99"/>
        <end position="109"/>
    </location>
</feature>
<dbReference type="Pfam" id="PF02772">
    <property type="entry name" value="S-AdoMet_synt_M"/>
    <property type="match status" value="1"/>
</dbReference>
<dbReference type="InterPro" id="IPR022636">
    <property type="entry name" value="S-AdoMet_synthetase_sfam"/>
</dbReference>
<comment type="cofactor">
    <cofactor evidence="10">
        <name>K(+)</name>
        <dbReference type="ChEBI" id="CHEBI:29103"/>
    </cofactor>
    <text evidence="10">Binds 1 potassium ion per subunit.</text>
</comment>
<evidence type="ECO:0000256" key="5">
    <source>
        <dbReference type="ARBA" id="ARBA00022723"/>
    </source>
</evidence>
<feature type="binding site" description="in other chain" evidence="10">
    <location>
        <begin position="247"/>
        <end position="248"/>
    </location>
    <ligand>
        <name>ATP</name>
        <dbReference type="ChEBI" id="CHEBI:30616"/>
        <note>ligand shared between two neighboring subunits</note>
    </ligand>
</feature>
<evidence type="ECO:0000256" key="4">
    <source>
        <dbReference type="ARBA" id="ARBA00022679"/>
    </source>
</evidence>
<comment type="pathway">
    <text evidence="1 10">Amino-acid biosynthesis; S-adenosyl-L-methionine biosynthesis; S-adenosyl-L-methionine from L-methionine: step 1/1.</text>
</comment>
<evidence type="ECO:0000259" key="14">
    <source>
        <dbReference type="Pfam" id="PF02772"/>
    </source>
</evidence>
<feature type="binding site" description="in other chain" evidence="10">
    <location>
        <position position="15"/>
    </location>
    <ligand>
        <name>ATP</name>
        <dbReference type="ChEBI" id="CHEBI:30616"/>
        <note>ligand shared between two neighboring subunits</note>
    </ligand>
</feature>
<dbReference type="PROSITE" id="PS00377">
    <property type="entry name" value="ADOMET_SYNTHASE_2"/>
    <property type="match status" value="1"/>
</dbReference>
<feature type="binding site" evidence="10">
    <location>
        <position position="17"/>
    </location>
    <ligand>
        <name>Mg(2+)</name>
        <dbReference type="ChEBI" id="CHEBI:18420"/>
    </ligand>
</feature>
<feature type="binding site" description="in other chain" evidence="10">
    <location>
        <position position="56"/>
    </location>
    <ligand>
        <name>L-methionine</name>
        <dbReference type="ChEBI" id="CHEBI:57844"/>
        <note>ligand shared between two neighboring subunits</note>
    </ligand>
</feature>
<dbReference type="GO" id="GO:0000287">
    <property type="term" value="F:magnesium ion binding"/>
    <property type="evidence" value="ECO:0007669"/>
    <property type="project" value="UniProtKB-UniRule"/>
</dbReference>
<dbReference type="SUPFAM" id="SSF55973">
    <property type="entry name" value="S-adenosylmethionine synthetase"/>
    <property type="match status" value="3"/>
</dbReference>
<reference evidence="16" key="1">
    <citation type="journal article" date="2020" name="mSystems">
        <title>Genome- and Community-Level Interaction Insights into Carbon Utilization and Element Cycling Functions of Hydrothermarchaeota in Hydrothermal Sediment.</title>
        <authorList>
            <person name="Zhou Z."/>
            <person name="Liu Y."/>
            <person name="Xu W."/>
            <person name="Pan J."/>
            <person name="Luo Z.H."/>
            <person name="Li M."/>
        </authorList>
    </citation>
    <scope>NUCLEOTIDE SEQUENCE [LARGE SCALE GENOMIC DNA]</scope>
    <source>
        <strain evidence="16">SpSt-914</strain>
    </source>
</reference>
<dbReference type="PIRSF" id="PIRSF000497">
    <property type="entry name" value="MAT"/>
    <property type="match status" value="1"/>
</dbReference>
<protein>
    <recommendedName>
        <fullName evidence="10">S-adenosylmethionine synthase</fullName>
        <shortName evidence="10">AdoMet synthase</shortName>
        <ecNumber evidence="10">2.5.1.6</ecNumber>
    </recommendedName>
    <alternativeName>
        <fullName evidence="10">MAT</fullName>
    </alternativeName>
    <alternativeName>
        <fullName evidence="10">Methionine adenosyltransferase</fullName>
    </alternativeName>
</protein>
<keyword evidence="10" id="KW-0963">Cytoplasm</keyword>
<evidence type="ECO:0000256" key="3">
    <source>
        <dbReference type="ARBA" id="ARBA00022563"/>
    </source>
</evidence>
<feature type="binding site" evidence="10">
    <location>
        <position position="241"/>
    </location>
    <ligand>
        <name>L-methionine</name>
        <dbReference type="ChEBI" id="CHEBI:57844"/>
        <note>ligand shared between two neighboring subunits</note>
    </ligand>
</feature>
<keyword evidence="4 10" id="KW-0808">Transferase</keyword>
<evidence type="ECO:0000256" key="1">
    <source>
        <dbReference type="ARBA" id="ARBA00005224"/>
    </source>
</evidence>
<comment type="subunit">
    <text evidence="10">Homotetramer; dimer of dimers.</text>
</comment>
<keyword evidence="5 10" id="KW-0479">Metal-binding</keyword>
<feature type="binding site" evidence="10">
    <location>
        <position position="43"/>
    </location>
    <ligand>
        <name>K(+)</name>
        <dbReference type="ChEBI" id="CHEBI:29103"/>
    </ligand>
</feature>
<feature type="binding site" description="in other chain" evidence="10">
    <location>
        <begin position="159"/>
        <end position="161"/>
    </location>
    <ligand>
        <name>ATP</name>
        <dbReference type="ChEBI" id="CHEBI:30616"/>
        <note>ligand shared between two neighboring subunits</note>
    </ligand>
</feature>
<name>A0A7V3PUU4_UNCW3</name>
<dbReference type="InterPro" id="IPR022629">
    <property type="entry name" value="S-AdoMet_synt_central"/>
</dbReference>
<dbReference type="GO" id="GO:0005524">
    <property type="term" value="F:ATP binding"/>
    <property type="evidence" value="ECO:0007669"/>
    <property type="project" value="UniProtKB-UniRule"/>
</dbReference>
<feature type="binding site" description="in other chain" evidence="10">
    <location>
        <begin position="232"/>
        <end position="233"/>
    </location>
    <ligand>
        <name>ATP</name>
        <dbReference type="ChEBI" id="CHEBI:30616"/>
        <note>ligand shared between two neighboring subunits</note>
    </ligand>
</feature>
<evidence type="ECO:0000256" key="7">
    <source>
        <dbReference type="ARBA" id="ARBA00022840"/>
    </source>
</evidence>
<dbReference type="HAMAP" id="MF_00086">
    <property type="entry name" value="S_AdoMet_synth1"/>
    <property type="match status" value="1"/>
</dbReference>
<dbReference type="InterPro" id="IPR022628">
    <property type="entry name" value="S-AdoMet_synt_N"/>
</dbReference>
<comment type="similarity">
    <text evidence="2 10 12">Belongs to the AdoMet synthase family.</text>
</comment>
<dbReference type="AlphaFoldDB" id="A0A7V3PUU4"/>
<comment type="catalytic activity">
    <reaction evidence="10">
        <text>L-methionine + ATP + H2O = S-adenosyl-L-methionine + phosphate + diphosphate</text>
        <dbReference type="Rhea" id="RHEA:21080"/>
        <dbReference type="ChEBI" id="CHEBI:15377"/>
        <dbReference type="ChEBI" id="CHEBI:30616"/>
        <dbReference type="ChEBI" id="CHEBI:33019"/>
        <dbReference type="ChEBI" id="CHEBI:43474"/>
        <dbReference type="ChEBI" id="CHEBI:57844"/>
        <dbReference type="ChEBI" id="CHEBI:59789"/>
        <dbReference type="EC" id="2.5.1.6"/>
    </reaction>
</comment>
<comment type="subcellular location">
    <subcellularLocation>
        <location evidence="10 11">Cytoplasm</location>
    </subcellularLocation>
</comment>
<dbReference type="GO" id="GO:0004478">
    <property type="term" value="F:methionine adenosyltransferase activity"/>
    <property type="evidence" value="ECO:0007669"/>
    <property type="project" value="UniProtKB-UniRule"/>
</dbReference>
<dbReference type="NCBIfam" id="TIGR01034">
    <property type="entry name" value="metK"/>
    <property type="match status" value="1"/>
</dbReference>
<evidence type="ECO:0000256" key="12">
    <source>
        <dbReference type="RuleBase" id="RU004462"/>
    </source>
</evidence>
<comment type="caution">
    <text evidence="16">The sequence shown here is derived from an EMBL/GenBank/DDBJ whole genome shotgun (WGS) entry which is preliminary data.</text>
</comment>
<evidence type="ECO:0000256" key="2">
    <source>
        <dbReference type="ARBA" id="ARBA00009685"/>
    </source>
</evidence>
<dbReference type="Pfam" id="PF00438">
    <property type="entry name" value="S-AdoMet_synt_N"/>
    <property type="match status" value="1"/>
</dbReference>
<evidence type="ECO:0000259" key="13">
    <source>
        <dbReference type="Pfam" id="PF00438"/>
    </source>
</evidence>
<dbReference type="CDD" id="cd18079">
    <property type="entry name" value="S-AdoMet_synt"/>
    <property type="match status" value="1"/>
</dbReference>
<feature type="binding site" evidence="10">
    <location>
        <position position="264"/>
    </location>
    <ligand>
        <name>ATP</name>
        <dbReference type="ChEBI" id="CHEBI:30616"/>
        <note>ligand shared between two neighboring subunits</note>
    </ligand>
</feature>
<keyword evidence="6 10" id="KW-0547">Nucleotide-binding</keyword>
<evidence type="ECO:0000313" key="16">
    <source>
        <dbReference type="EMBL" id="HGD13852.1"/>
    </source>
</evidence>
<organism evidence="16">
    <name type="scientific">candidate division WOR-3 bacterium</name>
    <dbReference type="NCBI Taxonomy" id="2052148"/>
    <lineage>
        <taxon>Bacteria</taxon>
        <taxon>Bacteria division WOR-3</taxon>
    </lineage>
</organism>
<proteinExistence type="inferred from homology"/>
<dbReference type="GO" id="GO:0006730">
    <property type="term" value="P:one-carbon metabolic process"/>
    <property type="evidence" value="ECO:0007669"/>
    <property type="project" value="UniProtKB-KW"/>
</dbReference>
<dbReference type="EMBL" id="DTMZ01000179">
    <property type="protein sequence ID" value="HGD13852.1"/>
    <property type="molecule type" value="Genomic_DNA"/>
</dbReference>
<feature type="domain" description="S-adenosylmethionine synthetase C-terminal" evidence="15">
    <location>
        <begin position="235"/>
        <end position="368"/>
    </location>
</feature>
<feature type="binding site" description="in other chain" evidence="10">
    <location>
        <position position="99"/>
    </location>
    <ligand>
        <name>L-methionine</name>
        <dbReference type="ChEBI" id="CHEBI:57844"/>
        <note>ligand shared between two neighboring subunits</note>
    </ligand>
</feature>
<dbReference type="InterPro" id="IPR022630">
    <property type="entry name" value="S-AdoMet_synt_C"/>
</dbReference>
<accession>A0A7V3PUU4</accession>
<comment type="function">
    <text evidence="10">Catalyzes the formation of S-adenosylmethionine (AdoMet) from methionine and ATP. The overall synthetic reaction is composed of two sequential steps, AdoMet formation and the subsequent tripolyphosphate hydrolysis which occurs prior to release of AdoMet from the enzyme.</text>
</comment>